<reference evidence="2 3" key="1">
    <citation type="submission" date="2024-09" db="EMBL/GenBank/DDBJ databases">
        <authorList>
            <person name="Sun Q."/>
            <person name="Mori K."/>
        </authorList>
    </citation>
    <scope>NUCLEOTIDE SEQUENCE [LARGE SCALE GENOMIC DNA]</scope>
    <source>
        <strain evidence="2 3">JCM 4557</strain>
    </source>
</reference>
<accession>A0ABV6TP28</accession>
<evidence type="ECO:0000256" key="1">
    <source>
        <dbReference type="SAM" id="MobiDB-lite"/>
    </source>
</evidence>
<evidence type="ECO:0000313" key="3">
    <source>
        <dbReference type="Proteomes" id="UP001589887"/>
    </source>
</evidence>
<protein>
    <submittedName>
        <fullName evidence="2">Uncharacterized protein</fullName>
    </submittedName>
</protein>
<name>A0ABV6TP28_9ACTN</name>
<keyword evidence="3" id="KW-1185">Reference proteome</keyword>
<feature type="compositionally biased region" description="Low complexity" evidence="1">
    <location>
        <begin position="21"/>
        <end position="45"/>
    </location>
</feature>
<comment type="caution">
    <text evidence="2">The sequence shown here is derived from an EMBL/GenBank/DDBJ whole genome shotgun (WGS) entry which is preliminary data.</text>
</comment>
<dbReference type="Proteomes" id="UP001589887">
    <property type="component" value="Unassembled WGS sequence"/>
</dbReference>
<gene>
    <name evidence="2" type="ORF">ACFH04_27940</name>
</gene>
<feature type="region of interest" description="Disordered" evidence="1">
    <location>
        <begin position="1"/>
        <end position="52"/>
    </location>
</feature>
<dbReference type="RefSeq" id="WP_394322335.1">
    <property type="nucleotide sequence ID" value="NZ_JBHMQV010000009.1"/>
</dbReference>
<organism evidence="2 3">
    <name type="scientific">Streptomyces noboritoensis</name>
    <dbReference type="NCBI Taxonomy" id="67337"/>
    <lineage>
        <taxon>Bacteria</taxon>
        <taxon>Bacillati</taxon>
        <taxon>Actinomycetota</taxon>
        <taxon>Actinomycetes</taxon>
        <taxon>Kitasatosporales</taxon>
        <taxon>Streptomycetaceae</taxon>
        <taxon>Streptomyces</taxon>
    </lineage>
</organism>
<feature type="compositionally biased region" description="Basic and acidic residues" evidence="1">
    <location>
        <begin position="9"/>
        <end position="19"/>
    </location>
</feature>
<sequence>MTSMWRASVKKEKPREDGSHAFASATGSSAKASSSPLPAAVSLKSCSPSSCE</sequence>
<dbReference type="EMBL" id="JBHMQV010000009">
    <property type="protein sequence ID" value="MFC0847509.1"/>
    <property type="molecule type" value="Genomic_DNA"/>
</dbReference>
<proteinExistence type="predicted"/>
<evidence type="ECO:0000313" key="2">
    <source>
        <dbReference type="EMBL" id="MFC0847509.1"/>
    </source>
</evidence>